<comment type="caution">
    <text evidence="11">The sequence shown here is derived from an EMBL/GenBank/DDBJ whole genome shotgun (WGS) entry which is preliminary data.</text>
</comment>
<dbReference type="Proteomes" id="UP001500457">
    <property type="component" value="Unassembled WGS sequence"/>
</dbReference>
<feature type="transmembrane region" description="Helical" evidence="10">
    <location>
        <begin position="45"/>
        <end position="67"/>
    </location>
</feature>
<feature type="binding site" evidence="10">
    <location>
        <position position="86"/>
    </location>
    <ligand>
        <name>Na(+)</name>
        <dbReference type="ChEBI" id="CHEBI:29101"/>
        <note>structural</note>
    </ligand>
</feature>
<sequence length="137" mass="13224">MPESPFVRGHGPAVAAVAAVAAGGVVGSLARWGVALALPPAPGGFPWATFGVNVLGSLLMGVLVVVAAARTTHPLARPFLGVGVLGGFTTFSTFAVDADLLLAGGHGATALAYLAGTVVAAVGAAALGSVLARRVTA</sequence>
<evidence type="ECO:0000256" key="8">
    <source>
        <dbReference type="ARBA" id="ARBA00035585"/>
    </source>
</evidence>
<evidence type="ECO:0000256" key="7">
    <source>
        <dbReference type="ARBA" id="ARBA00035120"/>
    </source>
</evidence>
<comment type="activity regulation">
    <text evidence="10">Na(+) is not transported, but it plays an essential structural role and its presence is essential for fluoride channel function.</text>
</comment>
<dbReference type="InterPro" id="IPR003691">
    <property type="entry name" value="FluC"/>
</dbReference>
<keyword evidence="6 10" id="KW-0407">Ion channel</keyword>
<feature type="binding site" evidence="10">
    <location>
        <position position="89"/>
    </location>
    <ligand>
        <name>Na(+)</name>
        <dbReference type="ChEBI" id="CHEBI:29101"/>
        <note>structural</note>
    </ligand>
</feature>
<comment type="similarity">
    <text evidence="7 10">Belongs to the fluoride channel Fluc/FEX (TC 1.A.43) family.</text>
</comment>
<keyword evidence="10" id="KW-0813">Transport</keyword>
<proteinExistence type="inferred from homology"/>
<dbReference type="PANTHER" id="PTHR28259">
    <property type="entry name" value="FLUORIDE EXPORT PROTEIN 1-RELATED"/>
    <property type="match status" value="1"/>
</dbReference>
<dbReference type="Pfam" id="PF02537">
    <property type="entry name" value="CRCB"/>
    <property type="match status" value="1"/>
</dbReference>
<keyword evidence="4 10" id="KW-1133">Transmembrane helix</keyword>
<keyword evidence="10" id="KW-0915">Sodium</keyword>
<keyword evidence="2 10" id="KW-1003">Cell membrane</keyword>
<keyword evidence="10" id="KW-0479">Metal-binding</keyword>
<keyword evidence="10" id="KW-0406">Ion transport</keyword>
<comment type="catalytic activity">
    <reaction evidence="8">
        <text>fluoride(in) = fluoride(out)</text>
        <dbReference type="Rhea" id="RHEA:76159"/>
        <dbReference type="ChEBI" id="CHEBI:17051"/>
    </reaction>
    <physiologicalReaction direction="left-to-right" evidence="8">
        <dbReference type="Rhea" id="RHEA:76160"/>
    </physiologicalReaction>
</comment>
<evidence type="ECO:0000256" key="5">
    <source>
        <dbReference type="ARBA" id="ARBA00023136"/>
    </source>
</evidence>
<name>A0ABP9EKK3_9PSEU</name>
<keyword evidence="12" id="KW-1185">Reference proteome</keyword>
<feature type="transmembrane region" description="Helical" evidence="10">
    <location>
        <begin position="12"/>
        <end position="33"/>
    </location>
</feature>
<evidence type="ECO:0000256" key="4">
    <source>
        <dbReference type="ARBA" id="ARBA00022989"/>
    </source>
</evidence>
<evidence type="ECO:0000256" key="10">
    <source>
        <dbReference type="HAMAP-Rule" id="MF_00454"/>
    </source>
</evidence>
<dbReference type="PANTHER" id="PTHR28259:SF1">
    <property type="entry name" value="FLUORIDE EXPORT PROTEIN 1-RELATED"/>
    <property type="match status" value="1"/>
</dbReference>
<dbReference type="RefSeq" id="WP_274233659.1">
    <property type="nucleotide sequence ID" value="NZ_BAABHQ010000010.1"/>
</dbReference>
<evidence type="ECO:0000313" key="12">
    <source>
        <dbReference type="Proteomes" id="UP001500457"/>
    </source>
</evidence>
<evidence type="ECO:0000256" key="1">
    <source>
        <dbReference type="ARBA" id="ARBA00004651"/>
    </source>
</evidence>
<organism evidence="11 12">
    <name type="scientific">Actinomycetospora straminea</name>
    <dbReference type="NCBI Taxonomy" id="663607"/>
    <lineage>
        <taxon>Bacteria</taxon>
        <taxon>Bacillati</taxon>
        <taxon>Actinomycetota</taxon>
        <taxon>Actinomycetes</taxon>
        <taxon>Pseudonocardiales</taxon>
        <taxon>Pseudonocardiaceae</taxon>
        <taxon>Actinomycetospora</taxon>
    </lineage>
</organism>
<keyword evidence="5 10" id="KW-0472">Membrane</keyword>
<gene>
    <name evidence="10" type="primary">fluC</name>
    <name evidence="10" type="synonym">crcB</name>
    <name evidence="11" type="ORF">GCM10023203_36260</name>
</gene>
<comment type="subcellular location">
    <subcellularLocation>
        <location evidence="1 10">Cell membrane</location>
        <topology evidence="1 10">Multi-pass membrane protein</topology>
    </subcellularLocation>
</comment>
<feature type="transmembrane region" description="Helical" evidence="10">
    <location>
        <begin position="110"/>
        <end position="132"/>
    </location>
</feature>
<evidence type="ECO:0000256" key="2">
    <source>
        <dbReference type="ARBA" id="ARBA00022475"/>
    </source>
</evidence>
<feature type="transmembrane region" description="Helical" evidence="10">
    <location>
        <begin position="79"/>
        <end position="98"/>
    </location>
</feature>
<accession>A0ABP9EKK3</accession>
<keyword evidence="3 10" id="KW-0812">Transmembrane</keyword>
<evidence type="ECO:0000313" key="11">
    <source>
        <dbReference type="EMBL" id="GAA4881607.1"/>
    </source>
</evidence>
<reference evidence="12" key="1">
    <citation type="journal article" date="2019" name="Int. J. Syst. Evol. Microbiol.">
        <title>The Global Catalogue of Microorganisms (GCM) 10K type strain sequencing project: providing services to taxonomists for standard genome sequencing and annotation.</title>
        <authorList>
            <consortium name="The Broad Institute Genomics Platform"/>
            <consortium name="The Broad Institute Genome Sequencing Center for Infectious Disease"/>
            <person name="Wu L."/>
            <person name="Ma J."/>
        </authorList>
    </citation>
    <scope>NUCLEOTIDE SEQUENCE [LARGE SCALE GENOMIC DNA]</scope>
    <source>
        <strain evidence="12">JCM 17983</strain>
    </source>
</reference>
<comment type="function">
    <text evidence="9 10">Fluoride-specific ion channel. Important for reducing fluoride concentration in the cell, thus reducing its toxicity.</text>
</comment>
<evidence type="ECO:0000256" key="3">
    <source>
        <dbReference type="ARBA" id="ARBA00022692"/>
    </source>
</evidence>
<dbReference type="EMBL" id="BAABHQ010000010">
    <property type="protein sequence ID" value="GAA4881607.1"/>
    <property type="molecule type" value="Genomic_DNA"/>
</dbReference>
<protein>
    <recommendedName>
        <fullName evidence="10">Fluoride-specific ion channel FluC</fullName>
    </recommendedName>
</protein>
<evidence type="ECO:0000256" key="6">
    <source>
        <dbReference type="ARBA" id="ARBA00023303"/>
    </source>
</evidence>
<dbReference type="HAMAP" id="MF_00454">
    <property type="entry name" value="FluC"/>
    <property type="match status" value="1"/>
</dbReference>
<evidence type="ECO:0000256" key="9">
    <source>
        <dbReference type="ARBA" id="ARBA00049940"/>
    </source>
</evidence>